<sequence length="70" mass="8199">MWCVHHEKCLKGVDDLMITHFQVLSKKASMASEFSFSTPIFIRLDLNLFNTCNLWENASLLHFYPPKKQP</sequence>
<dbReference type="AlphaFoldDB" id="W6UM04"/>
<organism evidence="1 2">
    <name type="scientific">Echinococcus granulosus</name>
    <name type="common">Hydatid tapeworm</name>
    <dbReference type="NCBI Taxonomy" id="6210"/>
    <lineage>
        <taxon>Eukaryota</taxon>
        <taxon>Metazoa</taxon>
        <taxon>Spiralia</taxon>
        <taxon>Lophotrochozoa</taxon>
        <taxon>Platyhelminthes</taxon>
        <taxon>Cestoda</taxon>
        <taxon>Eucestoda</taxon>
        <taxon>Cyclophyllidea</taxon>
        <taxon>Taeniidae</taxon>
        <taxon>Echinococcus</taxon>
        <taxon>Echinococcus granulosus group</taxon>
    </lineage>
</organism>
<dbReference type="GeneID" id="36338422"/>
<protein>
    <submittedName>
        <fullName evidence="1">Uncharacterized protein</fullName>
    </submittedName>
</protein>
<gene>
    <name evidence="1" type="ORF">EGR_02707</name>
</gene>
<comment type="caution">
    <text evidence="1">The sequence shown here is derived from an EMBL/GenBank/DDBJ whole genome shotgun (WGS) entry which is preliminary data.</text>
</comment>
<proteinExistence type="predicted"/>
<reference evidence="1 2" key="1">
    <citation type="journal article" date="2013" name="Nat. Genet.">
        <title>The genome of the hydatid tapeworm Echinococcus granulosus.</title>
        <authorList>
            <person name="Zheng H."/>
            <person name="Zhang W."/>
            <person name="Zhang L."/>
            <person name="Zhang Z."/>
            <person name="Li J."/>
            <person name="Lu G."/>
            <person name="Zhu Y."/>
            <person name="Wang Y."/>
            <person name="Huang Y."/>
            <person name="Liu J."/>
            <person name="Kang H."/>
            <person name="Chen J."/>
            <person name="Wang L."/>
            <person name="Chen A."/>
            <person name="Yu S."/>
            <person name="Gao Z."/>
            <person name="Jin L."/>
            <person name="Gu W."/>
            <person name="Wang Z."/>
            <person name="Zhao L."/>
            <person name="Shi B."/>
            <person name="Wen H."/>
            <person name="Lin R."/>
            <person name="Jones M.K."/>
            <person name="Brejova B."/>
            <person name="Vinar T."/>
            <person name="Zhao G."/>
            <person name="McManus D.P."/>
            <person name="Chen Z."/>
            <person name="Zhou Y."/>
            <person name="Wang S."/>
        </authorList>
    </citation>
    <scope>NUCLEOTIDE SEQUENCE [LARGE SCALE GENOMIC DNA]</scope>
</reference>
<evidence type="ECO:0000313" key="1">
    <source>
        <dbReference type="EMBL" id="EUB62575.1"/>
    </source>
</evidence>
<name>W6UM04_ECHGR</name>
<evidence type="ECO:0000313" key="2">
    <source>
        <dbReference type="Proteomes" id="UP000019149"/>
    </source>
</evidence>
<dbReference type="CTD" id="36338422"/>
<dbReference type="EMBL" id="APAU02000012">
    <property type="protein sequence ID" value="EUB62575.1"/>
    <property type="molecule type" value="Genomic_DNA"/>
</dbReference>
<dbReference type="Proteomes" id="UP000019149">
    <property type="component" value="Unassembled WGS sequence"/>
</dbReference>
<accession>W6UM04</accession>
<dbReference type="KEGG" id="egl:EGR_02707"/>
<keyword evidence="2" id="KW-1185">Reference proteome</keyword>
<dbReference type="RefSeq" id="XP_024353771.1">
    <property type="nucleotide sequence ID" value="XM_024491956.1"/>
</dbReference>